<dbReference type="KEGG" id="vpd:VAPA_1c27690"/>
<organism evidence="15 16">
    <name type="scientific">Variovorax paradoxus B4</name>
    <dbReference type="NCBI Taxonomy" id="1246301"/>
    <lineage>
        <taxon>Bacteria</taxon>
        <taxon>Pseudomonadati</taxon>
        <taxon>Pseudomonadota</taxon>
        <taxon>Betaproteobacteria</taxon>
        <taxon>Burkholderiales</taxon>
        <taxon>Comamonadaceae</taxon>
        <taxon>Variovorax</taxon>
    </lineage>
</organism>
<comment type="subcellular location">
    <subcellularLocation>
        <location evidence="1 10">Cell outer membrane</location>
        <topology evidence="1 10">Multi-pass membrane protein</topology>
    </subcellularLocation>
</comment>
<dbReference type="Pfam" id="PF00593">
    <property type="entry name" value="TonB_dep_Rec_b-barrel"/>
    <property type="match status" value="1"/>
</dbReference>
<evidence type="ECO:0000256" key="8">
    <source>
        <dbReference type="ARBA" id="ARBA00023170"/>
    </source>
</evidence>
<dbReference type="CDD" id="cd01347">
    <property type="entry name" value="ligand_gated_channel"/>
    <property type="match status" value="1"/>
</dbReference>
<dbReference type="GO" id="GO:0009279">
    <property type="term" value="C:cell outer membrane"/>
    <property type="evidence" value="ECO:0007669"/>
    <property type="project" value="UniProtKB-SubCell"/>
</dbReference>
<keyword evidence="3 10" id="KW-0813">Transport</keyword>
<feature type="domain" description="TonB-dependent receptor-like beta-barrel" evidence="13">
    <location>
        <begin position="252"/>
        <end position="684"/>
    </location>
</feature>
<dbReference type="PANTHER" id="PTHR32552">
    <property type="entry name" value="FERRICHROME IRON RECEPTOR-RELATED"/>
    <property type="match status" value="1"/>
</dbReference>
<dbReference type="InterPro" id="IPR037066">
    <property type="entry name" value="Plug_dom_sf"/>
</dbReference>
<dbReference type="PANTHER" id="PTHR32552:SF84">
    <property type="entry name" value="TONB-DEPENDENT RECEPTOR-RELATED"/>
    <property type="match status" value="1"/>
</dbReference>
<dbReference type="InterPro" id="IPR039426">
    <property type="entry name" value="TonB-dep_rcpt-like"/>
</dbReference>
<comment type="similarity">
    <text evidence="2 10 11">Belongs to the TonB-dependent receptor family.</text>
</comment>
<dbReference type="InterPro" id="IPR012910">
    <property type="entry name" value="Plug_dom"/>
</dbReference>
<dbReference type="RefSeq" id="WP_021007359.1">
    <property type="nucleotide sequence ID" value="NC_022247.1"/>
</dbReference>
<evidence type="ECO:0000256" key="3">
    <source>
        <dbReference type="ARBA" id="ARBA00022448"/>
    </source>
</evidence>
<dbReference type="Pfam" id="PF07715">
    <property type="entry name" value="Plug"/>
    <property type="match status" value="1"/>
</dbReference>
<keyword evidence="8 15" id="KW-0675">Receptor</keyword>
<dbReference type="GO" id="GO:0038023">
    <property type="term" value="F:signaling receptor activity"/>
    <property type="evidence" value="ECO:0007669"/>
    <property type="project" value="InterPro"/>
</dbReference>
<proteinExistence type="inferred from homology"/>
<dbReference type="Gene3D" id="2.40.170.20">
    <property type="entry name" value="TonB-dependent receptor, beta-barrel domain"/>
    <property type="match status" value="1"/>
</dbReference>
<keyword evidence="7 10" id="KW-0472">Membrane</keyword>
<gene>
    <name evidence="15" type="ORF">VAPA_1c27690</name>
</gene>
<feature type="domain" description="TonB-dependent receptor plug" evidence="14">
    <location>
        <begin position="70"/>
        <end position="173"/>
    </location>
</feature>
<evidence type="ECO:0000259" key="13">
    <source>
        <dbReference type="Pfam" id="PF00593"/>
    </source>
</evidence>
<evidence type="ECO:0000256" key="10">
    <source>
        <dbReference type="PROSITE-ProRule" id="PRU01360"/>
    </source>
</evidence>
<evidence type="ECO:0000256" key="12">
    <source>
        <dbReference type="SAM" id="SignalP"/>
    </source>
</evidence>
<accession>T1XBK3</accession>
<protein>
    <submittedName>
        <fullName evidence="15">TonB-dependent siderophore receptor</fullName>
    </submittedName>
</protein>
<keyword evidence="5 10" id="KW-0812">Transmembrane</keyword>
<feature type="signal peptide" evidence="12">
    <location>
        <begin position="1"/>
        <end position="36"/>
    </location>
</feature>
<dbReference type="SUPFAM" id="SSF56935">
    <property type="entry name" value="Porins"/>
    <property type="match status" value="1"/>
</dbReference>
<dbReference type="AlphaFoldDB" id="T1XBK3"/>
<keyword evidence="4 10" id="KW-1134">Transmembrane beta strand</keyword>
<evidence type="ECO:0000256" key="9">
    <source>
        <dbReference type="ARBA" id="ARBA00023237"/>
    </source>
</evidence>
<dbReference type="HOGENOM" id="CLU_008287_9_2_4"/>
<dbReference type="InterPro" id="IPR036942">
    <property type="entry name" value="Beta-barrel_TonB_sf"/>
</dbReference>
<evidence type="ECO:0000256" key="5">
    <source>
        <dbReference type="ARBA" id="ARBA00022692"/>
    </source>
</evidence>
<keyword evidence="9 10" id="KW-0998">Cell outer membrane</keyword>
<evidence type="ECO:0000259" key="14">
    <source>
        <dbReference type="Pfam" id="PF07715"/>
    </source>
</evidence>
<dbReference type="EMBL" id="CP003911">
    <property type="protein sequence ID" value="AGU49866.1"/>
    <property type="molecule type" value="Genomic_DNA"/>
</dbReference>
<evidence type="ECO:0000256" key="4">
    <source>
        <dbReference type="ARBA" id="ARBA00022452"/>
    </source>
</evidence>
<evidence type="ECO:0000256" key="6">
    <source>
        <dbReference type="ARBA" id="ARBA00023077"/>
    </source>
</evidence>
<name>T1XBK3_VARPD</name>
<dbReference type="PATRIC" id="fig|1246301.3.peg.2802"/>
<evidence type="ECO:0000256" key="11">
    <source>
        <dbReference type="RuleBase" id="RU003357"/>
    </source>
</evidence>
<dbReference type="InterPro" id="IPR010105">
    <property type="entry name" value="TonB_sidphr_rcpt"/>
</dbReference>
<dbReference type="Gene3D" id="2.170.130.10">
    <property type="entry name" value="TonB-dependent receptor, plug domain"/>
    <property type="match status" value="1"/>
</dbReference>
<reference evidence="15 16" key="1">
    <citation type="submission" date="2012-10" db="EMBL/GenBank/DDBJ databases">
        <title>Genome sequence of Variovorax paradoxus B4.</title>
        <authorList>
            <person name="Schuldes J."/>
            <person name="Brandt U."/>
            <person name="Hiessl S."/>
            <person name="Wuebbeler J.H."/>
            <person name="Thuermer A."/>
            <person name="Steinbuechel A."/>
            <person name="Daniel R."/>
        </authorList>
    </citation>
    <scope>NUCLEOTIDE SEQUENCE [LARGE SCALE GENOMIC DNA]</scope>
    <source>
        <strain evidence="15 16">B4</strain>
    </source>
</reference>
<keyword evidence="6 11" id="KW-0798">TonB box</keyword>
<evidence type="ECO:0000256" key="7">
    <source>
        <dbReference type="ARBA" id="ARBA00023136"/>
    </source>
</evidence>
<feature type="chain" id="PRO_5004596251" evidence="12">
    <location>
        <begin position="37"/>
        <end position="715"/>
    </location>
</feature>
<dbReference type="PROSITE" id="PS52016">
    <property type="entry name" value="TONB_DEPENDENT_REC_3"/>
    <property type="match status" value="1"/>
</dbReference>
<sequence>MKPSAKCPSIRRHRAMRAMACIAGLAMHPVASRAQAALPAVEVSAGETAPGSSLGLDLPSATGSRLGLAPRETPASVSSLGSADIAERNLARAQDVAVRFPGVTEAPAPGNGGTSLVARGFAGHNSVAQLVDGTRLVVASGTVTYPFSTWPFESVEVLRGPASVLFGDGAIGAAVNYITKKPRFDRTEREAFFSLGSFGTRQGGIGLRGPIKDTLAYSVYVDAGSSDGFRRFESYDRQNYALALAARPSSALKFTFSFDGGRNDDARYFGTPLLDGVLDSRLRRTNFNVDDSVVKYDDRMWRAKAEYQLGNGIQLRNELYHLASVRHWRNAEAYTFNRAGTRVGRSDYIEILHDQEQTGNRFDATFDGQLGGLKNRFVAGLDWYRTTLLHTNNSPYGGASTVDPFFFAPGHFTSPVPTLPGRHSTLETTALFAEDALELAPGWKLVAGLRSDRMRLDNNDLRTGARLSKTYSPVTGRIGAVWTPSDVVSFYGQYGTGTDPLSGALSLPNGGNSFDLTKGRQLEVGAKGSLPAIKGEWTLALYRIEKRNLLSRDASDPRITQQVGRQSSTGVELAMAAEPLPGWTVDANAALLRARYDDFNEVVAGRAVSRAGNIPVGVPERTANLWTAYRFQPRWQLGIGARYVGARQSNAANTARLPAYTVFDVSLAYEYSRSLDFSLAVKNLTDCDYAVSGTGNVRWLLGAPRTVQLTARARF</sequence>
<evidence type="ECO:0000313" key="15">
    <source>
        <dbReference type="EMBL" id="AGU49866.1"/>
    </source>
</evidence>
<dbReference type="GO" id="GO:0015891">
    <property type="term" value="P:siderophore transport"/>
    <property type="evidence" value="ECO:0007669"/>
    <property type="project" value="InterPro"/>
</dbReference>
<dbReference type="GO" id="GO:0015344">
    <property type="term" value="F:siderophore uptake transmembrane transporter activity"/>
    <property type="evidence" value="ECO:0007669"/>
    <property type="project" value="TreeGrafter"/>
</dbReference>
<keyword evidence="12" id="KW-0732">Signal</keyword>
<dbReference type="NCBIfam" id="TIGR01783">
    <property type="entry name" value="TonB-siderophor"/>
    <property type="match status" value="1"/>
</dbReference>
<dbReference type="InterPro" id="IPR000531">
    <property type="entry name" value="Beta-barrel_TonB"/>
</dbReference>
<dbReference type="Proteomes" id="UP000016223">
    <property type="component" value="Chromosome 1"/>
</dbReference>
<evidence type="ECO:0000256" key="1">
    <source>
        <dbReference type="ARBA" id="ARBA00004571"/>
    </source>
</evidence>
<evidence type="ECO:0000256" key="2">
    <source>
        <dbReference type="ARBA" id="ARBA00009810"/>
    </source>
</evidence>
<evidence type="ECO:0000313" key="16">
    <source>
        <dbReference type="Proteomes" id="UP000016223"/>
    </source>
</evidence>